<dbReference type="SUPFAM" id="SSF53649">
    <property type="entry name" value="Alkaline phosphatase-like"/>
    <property type="match status" value="1"/>
</dbReference>
<dbReference type="Pfam" id="PF00884">
    <property type="entry name" value="Sulfatase"/>
    <property type="match status" value="1"/>
</dbReference>
<keyword evidence="4" id="KW-0106">Calcium</keyword>
<reference evidence="6" key="1">
    <citation type="submission" date="2022-07" db="EMBL/GenBank/DDBJ databases">
        <title>Characterization of the Novel Bacterium Alteromonas immobilis LMIT006 and Alteromonas gregis LMIT007.</title>
        <authorList>
            <person name="Lin X."/>
        </authorList>
    </citation>
    <scope>NUCLEOTIDE SEQUENCE</scope>
    <source>
        <strain evidence="6">LMIT007</strain>
    </source>
</reference>
<dbReference type="PANTHER" id="PTHR42693">
    <property type="entry name" value="ARYLSULFATASE FAMILY MEMBER"/>
    <property type="match status" value="1"/>
</dbReference>
<dbReference type="GO" id="GO:0004065">
    <property type="term" value="F:arylsulfatase activity"/>
    <property type="evidence" value="ECO:0007669"/>
    <property type="project" value="TreeGrafter"/>
</dbReference>
<evidence type="ECO:0000256" key="4">
    <source>
        <dbReference type="ARBA" id="ARBA00022837"/>
    </source>
</evidence>
<protein>
    <submittedName>
        <fullName evidence="6">Arylsulfatase</fullName>
    </submittedName>
</protein>
<organism evidence="6 7">
    <name type="scientific">Opacimonas viscosa</name>
    <dbReference type="NCBI Taxonomy" id="2961944"/>
    <lineage>
        <taxon>Bacteria</taxon>
        <taxon>Pseudomonadati</taxon>
        <taxon>Pseudomonadota</taxon>
        <taxon>Gammaproteobacteria</taxon>
        <taxon>Alteromonadales</taxon>
        <taxon>Alteromonadaceae</taxon>
        <taxon>Opacimonas</taxon>
    </lineage>
</organism>
<keyword evidence="2" id="KW-0479">Metal-binding</keyword>
<dbReference type="AlphaFoldDB" id="A0AA42BN11"/>
<dbReference type="InterPro" id="IPR000917">
    <property type="entry name" value="Sulfatase_N"/>
</dbReference>
<dbReference type="EMBL" id="JANATA010000016">
    <property type="protein sequence ID" value="MCP3429187.1"/>
    <property type="molecule type" value="Genomic_DNA"/>
</dbReference>
<dbReference type="InterPro" id="IPR050738">
    <property type="entry name" value="Sulfatase"/>
</dbReference>
<evidence type="ECO:0000259" key="5">
    <source>
        <dbReference type="Pfam" id="PF00884"/>
    </source>
</evidence>
<keyword evidence="7" id="KW-1185">Reference proteome</keyword>
<keyword evidence="3" id="KW-0378">Hydrolase</keyword>
<evidence type="ECO:0000256" key="1">
    <source>
        <dbReference type="ARBA" id="ARBA00008779"/>
    </source>
</evidence>
<evidence type="ECO:0000256" key="3">
    <source>
        <dbReference type="ARBA" id="ARBA00022801"/>
    </source>
</evidence>
<dbReference type="Proteomes" id="UP001165413">
    <property type="component" value="Unassembled WGS sequence"/>
</dbReference>
<comment type="similarity">
    <text evidence="1">Belongs to the sulfatase family.</text>
</comment>
<proteinExistence type="inferred from homology"/>
<feature type="domain" description="Sulfatase N-terminal" evidence="5">
    <location>
        <begin position="19"/>
        <end position="418"/>
    </location>
</feature>
<comment type="caution">
    <text evidence="6">The sequence shown here is derived from an EMBL/GenBank/DDBJ whole genome shotgun (WGS) entry which is preliminary data.</text>
</comment>
<evidence type="ECO:0000256" key="2">
    <source>
        <dbReference type="ARBA" id="ARBA00022723"/>
    </source>
</evidence>
<dbReference type="RefSeq" id="WP_254101235.1">
    <property type="nucleotide sequence ID" value="NZ_JANATA010000016.1"/>
</dbReference>
<dbReference type="Gene3D" id="3.30.1120.10">
    <property type="match status" value="1"/>
</dbReference>
<dbReference type="PANTHER" id="PTHR42693:SF33">
    <property type="entry name" value="ARYLSULFATASE"/>
    <property type="match status" value="1"/>
</dbReference>
<dbReference type="Gene3D" id="3.40.720.10">
    <property type="entry name" value="Alkaline Phosphatase, subunit A"/>
    <property type="match status" value="1"/>
</dbReference>
<sequence>MFFLTGCGSPVSKKANEQPNFLIILADDLGYSDIGSFGSEIPTPGIDSLAQNGVKFANFHVTATCSPTRSVLLTGVDNHLTGLGNMRIIMADNQFGQPGYEGELNDNVETLSTIMQRNGYSTYMSGKWHLGMQESNLPINRGFDKSFTLMETGADNWEKKPYLPHNKTVHYYENEDLAELPEAFYSSDFYTNTLIEYLGEHDRNKPFFAYLAFTAVHYPHQAPKALTESFIDTYRAGWDVIKSNRYRRLVELGLVPDNLEMLDLPLLEEWSSLSPLEQAYRAKQMAVYAAMLKRMDQNIERLLAYLKQNDMFDNTVIMFMSDNGADNNEIEKVFPTYIAENFHSDLERLGEQGSYTNYGPTWANVSMTPFSWYKGSSYEGGMRSPLIVHYPKLLQRGVTTQAYSYVSDITPTVLALAGLTEATDPSKVAIMGKSQLGVLTGKSDTIYQADEPVGYELAGSSALFKGDYKLMRNFPPFGDKQWRLFNIVVDPVERYDLSKTEPERFAEMLKDYQQYQAKVNMVEVNDDYHVIQQLQKNLARYKKDGTELH</sequence>
<evidence type="ECO:0000313" key="6">
    <source>
        <dbReference type="EMBL" id="MCP3429187.1"/>
    </source>
</evidence>
<name>A0AA42BN11_9ALTE</name>
<accession>A0AA42BN11</accession>
<dbReference type="GO" id="GO:0046872">
    <property type="term" value="F:metal ion binding"/>
    <property type="evidence" value="ECO:0007669"/>
    <property type="project" value="UniProtKB-KW"/>
</dbReference>
<dbReference type="InterPro" id="IPR024607">
    <property type="entry name" value="Sulfatase_CS"/>
</dbReference>
<dbReference type="InterPro" id="IPR017850">
    <property type="entry name" value="Alkaline_phosphatase_core_sf"/>
</dbReference>
<dbReference type="CDD" id="cd16025">
    <property type="entry name" value="PAS_like"/>
    <property type="match status" value="1"/>
</dbReference>
<evidence type="ECO:0000313" key="7">
    <source>
        <dbReference type="Proteomes" id="UP001165413"/>
    </source>
</evidence>
<dbReference type="PROSITE" id="PS00523">
    <property type="entry name" value="SULFATASE_1"/>
    <property type="match status" value="1"/>
</dbReference>
<gene>
    <name evidence="6" type="ORF">NLF92_09550</name>
</gene>
<dbReference type="PROSITE" id="PS00149">
    <property type="entry name" value="SULFATASE_2"/>
    <property type="match status" value="1"/>
</dbReference>